<evidence type="ECO:0000313" key="2">
    <source>
        <dbReference type="EMBL" id="VDO37065.1"/>
    </source>
</evidence>
<name>A0A0N4WF28_HAEPC</name>
<evidence type="ECO:0000313" key="3">
    <source>
        <dbReference type="Proteomes" id="UP000268014"/>
    </source>
</evidence>
<gene>
    <name evidence="2" type="ORF">HPLM_LOCUS9277</name>
</gene>
<dbReference type="AlphaFoldDB" id="A0A0N4WF28"/>
<proteinExistence type="predicted"/>
<keyword evidence="3" id="KW-1185">Reference proteome</keyword>
<dbReference type="PROSITE" id="PS50279">
    <property type="entry name" value="BPTI_KUNITZ_2"/>
    <property type="match status" value="1"/>
</dbReference>
<feature type="domain" description="BPTI/Kunitz inhibitor" evidence="1">
    <location>
        <begin position="1"/>
        <end position="41"/>
    </location>
</feature>
<dbReference type="Gene3D" id="4.10.410.10">
    <property type="entry name" value="Pancreatic trypsin inhibitor Kunitz domain"/>
    <property type="match status" value="1"/>
</dbReference>
<dbReference type="InterPro" id="IPR036880">
    <property type="entry name" value="Kunitz_BPTI_sf"/>
</dbReference>
<dbReference type="EMBL" id="UZAF01017029">
    <property type="protein sequence ID" value="VDO37065.1"/>
    <property type="molecule type" value="Genomic_DNA"/>
</dbReference>
<protein>
    <submittedName>
        <fullName evidence="4">BPTI/Kunitz inhibitor domain-containing protein</fullName>
    </submittedName>
</protein>
<dbReference type="WBParaSite" id="HPLM_0000928501-mRNA-1">
    <property type="protein sequence ID" value="HPLM_0000928501-mRNA-1"/>
    <property type="gene ID" value="HPLM_0000928501"/>
</dbReference>
<dbReference type="SMART" id="SM00131">
    <property type="entry name" value="KU"/>
    <property type="match status" value="1"/>
</dbReference>
<dbReference type="Proteomes" id="UP000268014">
    <property type="component" value="Unassembled WGS sequence"/>
</dbReference>
<reference evidence="2 3" key="2">
    <citation type="submission" date="2018-11" db="EMBL/GenBank/DDBJ databases">
        <authorList>
            <consortium name="Pathogen Informatics"/>
        </authorList>
    </citation>
    <scope>NUCLEOTIDE SEQUENCE [LARGE SCALE GENOMIC DNA]</scope>
    <source>
        <strain evidence="2 3">MHpl1</strain>
    </source>
</reference>
<dbReference type="SUPFAM" id="SSF57362">
    <property type="entry name" value="BPTI-like"/>
    <property type="match status" value="1"/>
</dbReference>
<evidence type="ECO:0000313" key="4">
    <source>
        <dbReference type="WBParaSite" id="HPLM_0000928501-mRNA-1"/>
    </source>
</evidence>
<accession>A0A0N4WF28</accession>
<dbReference type="Pfam" id="PF00014">
    <property type="entry name" value="Kunitz_BPTI"/>
    <property type="match status" value="1"/>
</dbReference>
<organism evidence="4">
    <name type="scientific">Haemonchus placei</name>
    <name type="common">Barber's pole worm</name>
    <dbReference type="NCBI Taxonomy" id="6290"/>
    <lineage>
        <taxon>Eukaryota</taxon>
        <taxon>Metazoa</taxon>
        <taxon>Ecdysozoa</taxon>
        <taxon>Nematoda</taxon>
        <taxon>Chromadorea</taxon>
        <taxon>Rhabditida</taxon>
        <taxon>Rhabditina</taxon>
        <taxon>Rhabditomorpha</taxon>
        <taxon>Strongyloidea</taxon>
        <taxon>Trichostrongylidae</taxon>
        <taxon>Haemonchus</taxon>
    </lineage>
</organism>
<evidence type="ECO:0000259" key="1">
    <source>
        <dbReference type="PROSITE" id="PS50279"/>
    </source>
</evidence>
<reference evidence="4" key="1">
    <citation type="submission" date="2017-02" db="UniProtKB">
        <authorList>
            <consortium name="WormBaseParasite"/>
        </authorList>
    </citation>
    <scope>IDENTIFICATION</scope>
</reference>
<sequence length="46" mass="5411">MKHYGRYVYQPGLSNCIRFSYFGNGGNFNNFLTYNDCKEFCMGKPK</sequence>
<dbReference type="InterPro" id="IPR002223">
    <property type="entry name" value="Kunitz_BPTI"/>
</dbReference>
<dbReference type="GO" id="GO:0004867">
    <property type="term" value="F:serine-type endopeptidase inhibitor activity"/>
    <property type="evidence" value="ECO:0007669"/>
    <property type="project" value="InterPro"/>
</dbReference>